<evidence type="ECO:0000313" key="2">
    <source>
        <dbReference type="EMBL" id="EHK17969.1"/>
    </source>
</evidence>
<dbReference type="AlphaFoldDB" id="G9N5C4"/>
<dbReference type="OMA" id="CHVINGE"/>
<feature type="domain" description="Protein kinase" evidence="1">
    <location>
        <begin position="21"/>
        <end position="258"/>
    </location>
</feature>
<dbReference type="PROSITE" id="PS50011">
    <property type="entry name" value="PROTEIN_KINASE_DOM"/>
    <property type="match status" value="1"/>
</dbReference>
<evidence type="ECO:0000313" key="3">
    <source>
        <dbReference type="Proteomes" id="UP000007115"/>
    </source>
</evidence>
<dbReference type="GO" id="GO:0051082">
    <property type="term" value="F:unfolded protein binding"/>
    <property type="evidence" value="ECO:0007669"/>
    <property type="project" value="TreeGrafter"/>
</dbReference>
<dbReference type="Gene3D" id="1.10.510.10">
    <property type="entry name" value="Transferase(Phosphotransferase) domain 1"/>
    <property type="match status" value="1"/>
</dbReference>
<dbReference type="RefSeq" id="XP_013952170.1">
    <property type="nucleotide sequence ID" value="XM_014096695.1"/>
</dbReference>
<dbReference type="GeneID" id="25796917"/>
<proteinExistence type="predicted"/>
<dbReference type="PANTHER" id="PTHR13954">
    <property type="entry name" value="IRE1-RELATED"/>
    <property type="match status" value="1"/>
</dbReference>
<dbReference type="Proteomes" id="UP000007115">
    <property type="component" value="Unassembled WGS sequence"/>
</dbReference>
<dbReference type="GO" id="GO:0070059">
    <property type="term" value="P:intrinsic apoptotic signaling pathway in response to endoplasmic reticulum stress"/>
    <property type="evidence" value="ECO:0007669"/>
    <property type="project" value="TreeGrafter"/>
</dbReference>
<dbReference type="HOGENOM" id="CLU_062257_0_0_1"/>
<dbReference type="GO" id="GO:0004674">
    <property type="term" value="F:protein serine/threonine kinase activity"/>
    <property type="evidence" value="ECO:0007669"/>
    <property type="project" value="InterPro"/>
</dbReference>
<dbReference type="VEuPathDB" id="FungiDB:TRIVIDRAFT_67189"/>
<sequence>MSSATMEICERGELMDESFSFHHMEYILKQNSGEYFYAKLNRRMPLDAAIDVDTLDPIRIPTEHICPQFAPGLTRAPEPLPKGCYVKRASLLGYGTNVSGDDISRTVLGEARICETLRKNPHPNIAKYHGCIEVDGRIHGLCLDRYVMTLQDRVETGTQFDADICFQRIKDGIRHLHNLGLIHNDINPRNIMIDADDNPVIIDFDSCKCEGEELVKGGTIDWEIENARYATRENDFFSLSKLQEYLFASVSGFGVAAA</sequence>
<dbReference type="InterPro" id="IPR000719">
    <property type="entry name" value="Prot_kinase_dom"/>
</dbReference>
<dbReference type="Pfam" id="PF00069">
    <property type="entry name" value="Pkinase"/>
    <property type="match status" value="1"/>
</dbReference>
<comment type="caution">
    <text evidence="2">The sequence shown here is derived from an EMBL/GenBank/DDBJ whole genome shotgun (WGS) entry which is preliminary data.</text>
</comment>
<dbReference type="eggNOG" id="KOG1152">
    <property type="taxonomic scope" value="Eukaryota"/>
</dbReference>
<dbReference type="InParanoid" id="G9N5C4"/>
<keyword evidence="3" id="KW-1185">Reference proteome</keyword>
<dbReference type="GO" id="GO:0005524">
    <property type="term" value="F:ATP binding"/>
    <property type="evidence" value="ECO:0007669"/>
    <property type="project" value="InterPro"/>
</dbReference>
<dbReference type="InterPro" id="IPR011009">
    <property type="entry name" value="Kinase-like_dom_sf"/>
</dbReference>
<reference evidence="2 3" key="1">
    <citation type="journal article" date="2011" name="Genome Biol.">
        <title>Comparative genome sequence analysis underscores mycoparasitism as the ancestral life style of Trichoderma.</title>
        <authorList>
            <person name="Kubicek C.P."/>
            <person name="Herrera-Estrella A."/>
            <person name="Seidl-Seiboth V."/>
            <person name="Martinez D.A."/>
            <person name="Druzhinina I.S."/>
            <person name="Thon M."/>
            <person name="Zeilinger S."/>
            <person name="Casas-Flores S."/>
            <person name="Horwitz B.A."/>
            <person name="Mukherjee P.K."/>
            <person name="Mukherjee M."/>
            <person name="Kredics L."/>
            <person name="Alcaraz L.D."/>
            <person name="Aerts A."/>
            <person name="Antal Z."/>
            <person name="Atanasova L."/>
            <person name="Cervantes-Badillo M.G."/>
            <person name="Challacombe J."/>
            <person name="Chertkov O."/>
            <person name="McCluskey K."/>
            <person name="Coulpier F."/>
            <person name="Deshpande N."/>
            <person name="von Doehren H."/>
            <person name="Ebbole D.J."/>
            <person name="Esquivel-Naranjo E.U."/>
            <person name="Fekete E."/>
            <person name="Flipphi M."/>
            <person name="Glaser F."/>
            <person name="Gomez-Rodriguez E.Y."/>
            <person name="Gruber S."/>
            <person name="Han C."/>
            <person name="Henrissat B."/>
            <person name="Hermosa R."/>
            <person name="Hernandez-Onate M."/>
            <person name="Karaffa L."/>
            <person name="Kosti I."/>
            <person name="Le Crom S."/>
            <person name="Lindquist E."/>
            <person name="Lucas S."/>
            <person name="Luebeck M."/>
            <person name="Luebeck P.S."/>
            <person name="Margeot A."/>
            <person name="Metz B."/>
            <person name="Misra M."/>
            <person name="Nevalainen H."/>
            <person name="Omann M."/>
            <person name="Packer N."/>
            <person name="Perrone G."/>
            <person name="Uresti-Rivera E.E."/>
            <person name="Salamov A."/>
            <person name="Schmoll M."/>
            <person name="Seiboth B."/>
            <person name="Shapiro H."/>
            <person name="Sukno S."/>
            <person name="Tamayo-Ramos J.A."/>
            <person name="Tisch D."/>
            <person name="Wiest A."/>
            <person name="Wilkinson H.H."/>
            <person name="Zhang M."/>
            <person name="Coutinho P.M."/>
            <person name="Kenerley C.M."/>
            <person name="Monte E."/>
            <person name="Baker S.E."/>
            <person name="Grigoriev I.V."/>
        </authorList>
    </citation>
    <scope>NUCLEOTIDE SEQUENCE [LARGE SCALE GENOMIC DNA]</scope>
    <source>
        <strain evidence="3">Gv29-8 / FGSC 10586</strain>
    </source>
</reference>
<protein>
    <recommendedName>
        <fullName evidence="1">Protein kinase domain-containing protein</fullName>
    </recommendedName>
</protein>
<dbReference type="SUPFAM" id="SSF56112">
    <property type="entry name" value="Protein kinase-like (PK-like)"/>
    <property type="match status" value="1"/>
</dbReference>
<dbReference type="OrthoDB" id="4885952at2759"/>
<dbReference type="GO" id="GO:0036498">
    <property type="term" value="P:IRE1-mediated unfolded protein response"/>
    <property type="evidence" value="ECO:0007669"/>
    <property type="project" value="TreeGrafter"/>
</dbReference>
<gene>
    <name evidence="2" type="ORF">TRIVIDRAFT_67189</name>
</gene>
<name>G9N5C4_HYPVG</name>
<dbReference type="EMBL" id="ABDF02000087">
    <property type="protein sequence ID" value="EHK17969.1"/>
    <property type="molecule type" value="Genomic_DNA"/>
</dbReference>
<dbReference type="STRING" id="413071.G9N5C4"/>
<organism evidence="2 3">
    <name type="scientific">Hypocrea virens (strain Gv29-8 / FGSC 10586)</name>
    <name type="common">Gliocladium virens</name>
    <name type="synonym">Trichoderma virens</name>
    <dbReference type="NCBI Taxonomy" id="413071"/>
    <lineage>
        <taxon>Eukaryota</taxon>
        <taxon>Fungi</taxon>
        <taxon>Dikarya</taxon>
        <taxon>Ascomycota</taxon>
        <taxon>Pezizomycotina</taxon>
        <taxon>Sordariomycetes</taxon>
        <taxon>Hypocreomycetidae</taxon>
        <taxon>Hypocreales</taxon>
        <taxon>Hypocreaceae</taxon>
        <taxon>Trichoderma</taxon>
    </lineage>
</organism>
<dbReference type="PANTHER" id="PTHR13954:SF6">
    <property type="entry name" value="NON-SPECIFIC SERINE_THREONINE PROTEIN KINASE"/>
    <property type="match status" value="1"/>
</dbReference>
<dbReference type="InterPro" id="IPR045133">
    <property type="entry name" value="IRE1/2-like"/>
</dbReference>
<dbReference type="GO" id="GO:1990604">
    <property type="term" value="C:IRE1-TRAF2-ASK1 complex"/>
    <property type="evidence" value="ECO:0007669"/>
    <property type="project" value="TreeGrafter"/>
</dbReference>
<evidence type="ECO:0000259" key="1">
    <source>
        <dbReference type="PROSITE" id="PS50011"/>
    </source>
</evidence>
<dbReference type="GO" id="GO:0004521">
    <property type="term" value="F:RNA endonuclease activity"/>
    <property type="evidence" value="ECO:0007669"/>
    <property type="project" value="InterPro"/>
</dbReference>
<accession>G9N5C4</accession>